<dbReference type="SUPFAM" id="SSF53300">
    <property type="entry name" value="vWA-like"/>
    <property type="match status" value="1"/>
</dbReference>
<evidence type="ECO:0000256" key="1">
    <source>
        <dbReference type="SAM" id="MobiDB-lite"/>
    </source>
</evidence>
<evidence type="ECO:0000259" key="3">
    <source>
        <dbReference type="Pfam" id="PF25043"/>
    </source>
</evidence>
<dbReference type="OrthoDB" id="1149618at2759"/>
<dbReference type="InterPro" id="IPR011205">
    <property type="entry name" value="UCP015417_vWA"/>
</dbReference>
<feature type="domain" description="DUF7788" evidence="3">
    <location>
        <begin position="706"/>
        <end position="888"/>
    </location>
</feature>
<gene>
    <name evidence="4" type="ORF">HU200_040027</name>
</gene>
<feature type="region of interest" description="Disordered" evidence="1">
    <location>
        <begin position="277"/>
        <end position="298"/>
    </location>
</feature>
<dbReference type="Pfam" id="PF25043">
    <property type="entry name" value="DUF7788"/>
    <property type="match status" value="1"/>
</dbReference>
<sequence>MAGYPTADAEVAPTCPGGTRRHTLYGARTPAAIRPPQTLSRPGSPYRREPVRFDRFPTKPPRTGSVYRYRRAAVNPDPDTSTDKSSLAQAVGRRSVARLVWLGPQAEVQLARPAVRAGGGSPARPISSGLARLAAELLMRPRCIKQSFGSLQLARQAALAHSGSELAIPSTRIFNPVAKSSFSHQPNPSANEIHSPGRFEADSARSYRIRSGIKREKGQEVAQPAIDPAMAAILLGPPVIRGARPSPPVAAAAAEAPASHPFLDLLDACFNDDAPAAASDDANGGKGPRMARTENNSATYASSGNPCLDLFFQVVPDTPPERVRQLVTVAWAHDPLTALKLVANLRGVRGTGKSDKEGFYAAALWMHERHPKTLACNLPALAEFGYLKDFPELLYRLIHGADVRKLAKAKVGTEKIRRKVAEARAARLAGSKRARGESSAPQPTAALSKSKTKSKRSNKSGAAGMETEEEASEVVEQKSEEMEVDHKEAAAAKKITMTKEVRKVAKLAVQSIETYYGDGGYRFLFDCVAQFFADLLASDLEQLAPGGKKRNIGLAAKWCPTPGSSFDRTTLLCEAIARLLFPRDSNPDYALLSEEHYAYSVLRRLRREVLVPLRKVLELPEVYMSAQRWSELPYTRVASVAMRRYKDLFKKHDEARFDKYLEDVEAGKAKIAADRGRRLPRRGRRRFGAAWRRMVEDLRKKGSLSNCIAVCDVSESMSGTPMEVCVALGLLISELSEKPWAGRVITFSSTPQIHKIEGKTLAQKMSFIKRMDWNMNTNFQAVFDRILHMAVDGRLAKDKMIRTVFVFSDMEFDQASFRPWETDYQAICRKFKDAGYGDAVPQIVFWNLRDSQSIPVTSTQPGVAMVGSFSKNLVKLFLENDGVVSPEAVMAAAISGAEYQKLAVFD</sequence>
<evidence type="ECO:0000259" key="2">
    <source>
        <dbReference type="Pfam" id="PF11443"/>
    </source>
</evidence>
<evidence type="ECO:0000313" key="5">
    <source>
        <dbReference type="Proteomes" id="UP000636709"/>
    </source>
</evidence>
<dbReference type="Gene3D" id="3.40.50.410">
    <property type="entry name" value="von Willebrand factor, type A domain"/>
    <property type="match status" value="1"/>
</dbReference>
<dbReference type="PANTHER" id="PTHR31373:SF27">
    <property type="entry name" value="TROVE DOMAIN-CONTAINING PROTEIN"/>
    <property type="match status" value="1"/>
</dbReference>
<feature type="region of interest" description="Disordered" evidence="1">
    <location>
        <begin position="427"/>
        <end position="483"/>
    </location>
</feature>
<dbReference type="InterPro" id="IPR058580">
    <property type="entry name" value="DUF2828"/>
</dbReference>
<dbReference type="AlphaFoldDB" id="A0A835B9J4"/>
<comment type="caution">
    <text evidence="4">The sequence shown here is derived from an EMBL/GenBank/DDBJ whole genome shotgun (WGS) entry which is preliminary data.</text>
</comment>
<dbReference type="InterPro" id="IPR056690">
    <property type="entry name" value="DUF7788"/>
</dbReference>
<name>A0A835B9J4_9POAL</name>
<dbReference type="Pfam" id="PF11443">
    <property type="entry name" value="DUF2828"/>
    <property type="match status" value="1"/>
</dbReference>
<keyword evidence="5" id="KW-1185">Reference proteome</keyword>
<accession>A0A835B9J4</accession>
<protein>
    <submittedName>
        <fullName evidence="4">Uncharacterized protein</fullName>
    </submittedName>
</protein>
<dbReference type="InterPro" id="IPR036465">
    <property type="entry name" value="vWFA_dom_sf"/>
</dbReference>
<dbReference type="PANTHER" id="PTHR31373">
    <property type="entry name" value="OS06G0652100 PROTEIN"/>
    <property type="match status" value="1"/>
</dbReference>
<proteinExistence type="predicted"/>
<evidence type="ECO:0000313" key="4">
    <source>
        <dbReference type="EMBL" id="KAF8691908.1"/>
    </source>
</evidence>
<dbReference type="EMBL" id="JACEFO010001962">
    <property type="protein sequence ID" value="KAF8691908.1"/>
    <property type="molecule type" value="Genomic_DNA"/>
</dbReference>
<organism evidence="4 5">
    <name type="scientific">Digitaria exilis</name>
    <dbReference type="NCBI Taxonomy" id="1010633"/>
    <lineage>
        <taxon>Eukaryota</taxon>
        <taxon>Viridiplantae</taxon>
        <taxon>Streptophyta</taxon>
        <taxon>Embryophyta</taxon>
        <taxon>Tracheophyta</taxon>
        <taxon>Spermatophyta</taxon>
        <taxon>Magnoliopsida</taxon>
        <taxon>Liliopsida</taxon>
        <taxon>Poales</taxon>
        <taxon>Poaceae</taxon>
        <taxon>PACMAD clade</taxon>
        <taxon>Panicoideae</taxon>
        <taxon>Panicodae</taxon>
        <taxon>Paniceae</taxon>
        <taxon>Anthephorinae</taxon>
        <taxon>Digitaria</taxon>
    </lineage>
</organism>
<dbReference type="Proteomes" id="UP000636709">
    <property type="component" value="Unassembled WGS sequence"/>
</dbReference>
<feature type="compositionally biased region" description="Basic and acidic residues" evidence="1">
    <location>
        <begin position="46"/>
        <end position="57"/>
    </location>
</feature>
<reference evidence="4" key="1">
    <citation type="submission" date="2020-07" db="EMBL/GenBank/DDBJ databases">
        <title>Genome sequence and genetic diversity analysis of an under-domesticated orphan crop, white fonio (Digitaria exilis).</title>
        <authorList>
            <person name="Bennetzen J.L."/>
            <person name="Chen S."/>
            <person name="Ma X."/>
            <person name="Wang X."/>
            <person name="Yssel A.E.J."/>
            <person name="Chaluvadi S.R."/>
            <person name="Johnson M."/>
            <person name="Gangashetty P."/>
            <person name="Hamidou F."/>
            <person name="Sanogo M.D."/>
            <person name="Zwaenepoel A."/>
            <person name="Wallace J."/>
            <person name="Van De Peer Y."/>
            <person name="Van Deynze A."/>
        </authorList>
    </citation>
    <scope>NUCLEOTIDE SEQUENCE</scope>
    <source>
        <tissue evidence="4">Leaves</tissue>
    </source>
</reference>
<feature type="domain" description="DUF2828" evidence="2">
    <location>
        <begin position="293"/>
        <end position="674"/>
    </location>
</feature>
<feature type="region of interest" description="Disordered" evidence="1">
    <location>
        <begin position="1"/>
        <end position="64"/>
    </location>
</feature>